<feature type="transmembrane region" description="Helical" evidence="5">
    <location>
        <begin position="48"/>
        <end position="72"/>
    </location>
</feature>
<keyword evidence="2 5" id="KW-0812">Transmembrane</keyword>
<comment type="subcellular location">
    <subcellularLocation>
        <location evidence="1">Membrane</location>
        <topology evidence="1">Multi-pass membrane protein</topology>
    </subcellularLocation>
</comment>
<protein>
    <submittedName>
        <fullName evidence="6">DoxX family membrane protein</fullName>
    </submittedName>
</protein>
<dbReference type="Pfam" id="PF07681">
    <property type="entry name" value="DoxX"/>
    <property type="match status" value="1"/>
</dbReference>
<name>A0A6N9NPP8_9FLAO</name>
<gene>
    <name evidence="6" type="ORF">GQN54_14225</name>
</gene>
<keyword evidence="3 5" id="KW-1133">Transmembrane helix</keyword>
<reference evidence="6 7" key="1">
    <citation type="submission" date="2019-12" db="EMBL/GenBank/DDBJ databases">
        <authorList>
            <person name="Zhao J."/>
        </authorList>
    </citation>
    <scope>NUCLEOTIDE SEQUENCE [LARGE SCALE GENOMIC DNA]</scope>
    <source>
        <strain evidence="6 7">S-15</strain>
    </source>
</reference>
<dbReference type="Proteomes" id="UP000470771">
    <property type="component" value="Unassembled WGS sequence"/>
</dbReference>
<dbReference type="AlphaFoldDB" id="A0A6N9NPP8"/>
<organism evidence="6 7">
    <name type="scientific">Acidiluteibacter ferrifornacis</name>
    <dbReference type="NCBI Taxonomy" id="2692424"/>
    <lineage>
        <taxon>Bacteria</taxon>
        <taxon>Pseudomonadati</taxon>
        <taxon>Bacteroidota</taxon>
        <taxon>Flavobacteriia</taxon>
        <taxon>Flavobacteriales</taxon>
        <taxon>Cryomorphaceae</taxon>
        <taxon>Acidiluteibacter</taxon>
    </lineage>
</organism>
<feature type="transmembrane region" description="Helical" evidence="5">
    <location>
        <begin position="6"/>
        <end position="27"/>
    </location>
</feature>
<dbReference type="InterPro" id="IPR032808">
    <property type="entry name" value="DoxX"/>
</dbReference>
<evidence type="ECO:0000256" key="3">
    <source>
        <dbReference type="ARBA" id="ARBA00022989"/>
    </source>
</evidence>
<dbReference type="EMBL" id="WWNE01000018">
    <property type="protein sequence ID" value="NBG67281.1"/>
    <property type="molecule type" value="Genomic_DNA"/>
</dbReference>
<sequence>MDDECGILIIKIAFSLFLGILFLQSGLDKVFNYKDNLEWLKGHFAQSPLAKIVPFMVLKITILEVLAGAFSLLGVYGSIVQNDIFLEIGLIISAGSLIALFFGQRMAKDYAGAGGLVPYFIVTILGMVFMMAA</sequence>
<comment type="caution">
    <text evidence="6">The sequence shown here is derived from an EMBL/GenBank/DDBJ whole genome shotgun (WGS) entry which is preliminary data.</text>
</comment>
<evidence type="ECO:0000313" key="6">
    <source>
        <dbReference type="EMBL" id="NBG67281.1"/>
    </source>
</evidence>
<evidence type="ECO:0000256" key="5">
    <source>
        <dbReference type="SAM" id="Phobius"/>
    </source>
</evidence>
<evidence type="ECO:0000256" key="2">
    <source>
        <dbReference type="ARBA" id="ARBA00022692"/>
    </source>
</evidence>
<dbReference type="GO" id="GO:0016020">
    <property type="term" value="C:membrane"/>
    <property type="evidence" value="ECO:0007669"/>
    <property type="project" value="UniProtKB-SubCell"/>
</dbReference>
<evidence type="ECO:0000313" key="7">
    <source>
        <dbReference type="Proteomes" id="UP000470771"/>
    </source>
</evidence>
<feature type="transmembrane region" description="Helical" evidence="5">
    <location>
        <begin position="84"/>
        <end position="103"/>
    </location>
</feature>
<evidence type="ECO:0000256" key="1">
    <source>
        <dbReference type="ARBA" id="ARBA00004141"/>
    </source>
</evidence>
<evidence type="ECO:0000256" key="4">
    <source>
        <dbReference type="ARBA" id="ARBA00023136"/>
    </source>
</evidence>
<feature type="transmembrane region" description="Helical" evidence="5">
    <location>
        <begin position="110"/>
        <end position="132"/>
    </location>
</feature>
<keyword evidence="7" id="KW-1185">Reference proteome</keyword>
<keyword evidence="4 5" id="KW-0472">Membrane</keyword>
<proteinExistence type="predicted"/>
<accession>A0A6N9NPP8</accession>